<keyword evidence="1" id="KW-0472">Membrane</keyword>
<keyword evidence="1" id="KW-0812">Transmembrane</keyword>
<accession>A0A4P6PAH8</accession>
<evidence type="ECO:0000313" key="3">
    <source>
        <dbReference type="Proteomes" id="UP000290244"/>
    </source>
</evidence>
<dbReference type="SUPFAM" id="SSF88713">
    <property type="entry name" value="Glycoside hydrolase/deacetylase"/>
    <property type="match status" value="1"/>
</dbReference>
<sequence length="267" mass="29797">MLCLLFISLFYIRKIIIVPNYIFSFVFTGIFSISCVHAASKVAIVIDDMGYRYTDKHALKLPGEITYSILPHTTYGKKLALKANAQQKEVLLHIPMEAENKKRLGPGALTSEMNAQQIEQSLAASFAEIPFAIGINNHMGSHLTQQYQAMAWTMSYLKEHQLIFLDSKTSPNSQAEQAAIDLGVPVQSRHVFLDNHLDSQYIAKQFQQLIRHAQKHHLAIAIAHPHPETVASLTSLIPTLAEHDIELVPLSTLYEKSSIHTASLASD</sequence>
<dbReference type="EMBL" id="CP034759">
    <property type="protein sequence ID" value="QBG36642.1"/>
    <property type="molecule type" value="Genomic_DNA"/>
</dbReference>
<evidence type="ECO:0000256" key="1">
    <source>
        <dbReference type="SAM" id="Phobius"/>
    </source>
</evidence>
<dbReference type="InterPro" id="IPR011330">
    <property type="entry name" value="Glyco_hydro/deAcase_b/a-brl"/>
</dbReference>
<evidence type="ECO:0000313" key="2">
    <source>
        <dbReference type="EMBL" id="QBG36642.1"/>
    </source>
</evidence>
<name>A0A4P6PAH8_9GAMM</name>
<dbReference type="InterPro" id="IPR006837">
    <property type="entry name" value="Divergent_DAC"/>
</dbReference>
<organism evidence="2 3">
    <name type="scientific">Litorilituus sediminis</name>
    <dbReference type="NCBI Taxonomy" id="718192"/>
    <lineage>
        <taxon>Bacteria</taxon>
        <taxon>Pseudomonadati</taxon>
        <taxon>Pseudomonadota</taxon>
        <taxon>Gammaproteobacteria</taxon>
        <taxon>Alteromonadales</taxon>
        <taxon>Colwelliaceae</taxon>
        <taxon>Litorilituus</taxon>
    </lineage>
</organism>
<dbReference type="PANTHER" id="PTHR30105:SF2">
    <property type="entry name" value="DIVERGENT POLYSACCHARIDE DEACETYLASE SUPERFAMILY"/>
    <property type="match status" value="1"/>
</dbReference>
<feature type="transmembrane region" description="Helical" evidence="1">
    <location>
        <begin position="24"/>
        <end position="46"/>
    </location>
</feature>
<dbReference type="PANTHER" id="PTHR30105">
    <property type="entry name" value="UNCHARACTERIZED YIBQ-RELATED"/>
    <property type="match status" value="1"/>
</dbReference>
<proteinExistence type="predicted"/>
<reference evidence="2 3" key="1">
    <citation type="submission" date="2018-12" db="EMBL/GenBank/DDBJ databases">
        <title>Complete genome of Litorilituus sediminis.</title>
        <authorList>
            <person name="Liu A."/>
            <person name="Rong J."/>
        </authorList>
    </citation>
    <scope>NUCLEOTIDE SEQUENCE [LARGE SCALE GENOMIC DNA]</scope>
    <source>
        <strain evidence="2 3">JCM 17549</strain>
    </source>
</reference>
<gene>
    <name evidence="2" type="ORF">EMK97_13390</name>
</gene>
<dbReference type="OrthoDB" id="9784811at2"/>
<keyword evidence="3" id="KW-1185">Reference proteome</keyword>
<dbReference type="CDD" id="cd10936">
    <property type="entry name" value="CE4_DAC2"/>
    <property type="match status" value="1"/>
</dbReference>
<dbReference type="GO" id="GO:0005975">
    <property type="term" value="P:carbohydrate metabolic process"/>
    <property type="evidence" value="ECO:0007669"/>
    <property type="project" value="InterPro"/>
</dbReference>
<dbReference type="Gene3D" id="3.20.20.370">
    <property type="entry name" value="Glycoside hydrolase/deacetylase"/>
    <property type="match status" value="1"/>
</dbReference>
<keyword evidence="1" id="KW-1133">Transmembrane helix</keyword>
<dbReference type="Pfam" id="PF04748">
    <property type="entry name" value="Polysacc_deac_2"/>
    <property type="match status" value="1"/>
</dbReference>
<dbReference type="KEGG" id="lsd:EMK97_13390"/>
<protein>
    <submittedName>
        <fullName evidence="2">Divergent polysaccharide deacetylase family protein</fullName>
    </submittedName>
</protein>
<dbReference type="AlphaFoldDB" id="A0A4P6PAH8"/>
<dbReference type="Proteomes" id="UP000290244">
    <property type="component" value="Chromosome"/>
</dbReference>